<evidence type="ECO:0000313" key="1">
    <source>
        <dbReference type="EMBL" id="TWF54153.1"/>
    </source>
</evidence>
<protein>
    <submittedName>
        <fullName evidence="1">Uncharacterized protein</fullName>
    </submittedName>
</protein>
<dbReference type="AlphaFoldDB" id="A0A561QUU0"/>
<accession>A0A561QUU0</accession>
<sequence length="59" mass="6987">MKTNVTDKQIEMIFAAYRYVCSQREIDPLSDKGREIATRMFAIFDGSQNVEQMKRKFLH</sequence>
<reference evidence="1 2" key="1">
    <citation type="submission" date="2019-06" db="EMBL/GenBank/DDBJ databases">
        <title>Sorghum-associated microbial communities from plants grown in Nebraska, USA.</title>
        <authorList>
            <person name="Schachtman D."/>
        </authorList>
    </citation>
    <scope>NUCLEOTIDE SEQUENCE [LARGE SCALE GENOMIC DNA]</scope>
    <source>
        <strain evidence="1 2">1225</strain>
    </source>
</reference>
<dbReference type="EMBL" id="VIWP01000003">
    <property type="protein sequence ID" value="TWF54153.1"/>
    <property type="molecule type" value="Genomic_DNA"/>
</dbReference>
<proteinExistence type="predicted"/>
<comment type="caution">
    <text evidence="1">The sequence shown here is derived from an EMBL/GenBank/DDBJ whole genome shotgun (WGS) entry which is preliminary data.</text>
</comment>
<organism evidence="1 2">
    <name type="scientific">Neorhizobium alkalisoli</name>
    <dbReference type="NCBI Taxonomy" id="528178"/>
    <lineage>
        <taxon>Bacteria</taxon>
        <taxon>Pseudomonadati</taxon>
        <taxon>Pseudomonadota</taxon>
        <taxon>Alphaproteobacteria</taxon>
        <taxon>Hyphomicrobiales</taxon>
        <taxon>Rhizobiaceae</taxon>
        <taxon>Rhizobium/Agrobacterium group</taxon>
        <taxon>Neorhizobium</taxon>
    </lineage>
</organism>
<dbReference type="RefSeq" id="WP_145636120.1">
    <property type="nucleotide sequence ID" value="NZ_VIWP01000003.1"/>
</dbReference>
<keyword evidence="2" id="KW-1185">Reference proteome</keyword>
<gene>
    <name evidence="1" type="ORF">FHW37_10312</name>
</gene>
<evidence type="ECO:0000313" key="2">
    <source>
        <dbReference type="Proteomes" id="UP000320653"/>
    </source>
</evidence>
<dbReference type="Proteomes" id="UP000320653">
    <property type="component" value="Unassembled WGS sequence"/>
</dbReference>
<name>A0A561QUU0_9HYPH</name>